<evidence type="ECO:0000259" key="2">
    <source>
        <dbReference type="Pfam" id="PF01636"/>
    </source>
</evidence>
<evidence type="ECO:0000256" key="1">
    <source>
        <dbReference type="ARBA" id="ARBA00038240"/>
    </source>
</evidence>
<dbReference type="SUPFAM" id="SSF56112">
    <property type="entry name" value="Protein kinase-like (PK-like)"/>
    <property type="match status" value="1"/>
</dbReference>
<comment type="caution">
    <text evidence="3">The sequence shown here is derived from an EMBL/GenBank/DDBJ whole genome shotgun (WGS) entry which is preliminary data.</text>
</comment>
<gene>
    <name evidence="3" type="ORF">NC998_25845</name>
</gene>
<sequence>MSLSEFTKQAVSEQWSFLAEATFELTAQGSSRAVYFVRASEHQFVLKFYAATTAIAQIHYEHSLLTFLDSAHLPFAIPVPLQTASGETFIAVEVDGQLLNAALLPRLVGHPMERRNLHQIQSAGFALATLHNALAEFDPQGQYAKLPFWGALDRIHPQVSDPFTVPQLLQLGLEEQRHLNQLLNEAIESSPELYATLPIQTIHADYITPNILVNQDQVVGILDFEFATRDLRLLDYMSSLDQLASFPWQEVLFEEIVRAFSTGYQALSLLTLAEMRAAISVWKLQRASSLVYWTGWLVEGKGSRQKIVDAVVETLRFETWLQSNQRKWLDALGCV</sequence>
<dbReference type="PANTHER" id="PTHR21064:SF6">
    <property type="entry name" value="AMINOGLYCOSIDE PHOSPHOTRANSFERASE DOMAIN-CONTAINING PROTEIN"/>
    <property type="match status" value="1"/>
</dbReference>
<reference evidence="3 4" key="1">
    <citation type="submission" date="2022-04" db="EMBL/GenBank/DDBJ databases">
        <title>Positive selection, recombination, and allopatry shape intraspecific diversity of widespread and dominant cyanobacteria.</title>
        <authorList>
            <person name="Wei J."/>
            <person name="Shu W."/>
            <person name="Hu C."/>
        </authorList>
    </citation>
    <scope>NUCLEOTIDE SEQUENCE [LARGE SCALE GENOMIC DNA]</scope>
    <source>
        <strain evidence="3 4">GB2-A4</strain>
    </source>
</reference>
<dbReference type="Proteomes" id="UP001464891">
    <property type="component" value="Unassembled WGS sequence"/>
</dbReference>
<organism evidence="3 4">
    <name type="scientific">Trichocoleus desertorum GB2-A4</name>
    <dbReference type="NCBI Taxonomy" id="2933944"/>
    <lineage>
        <taxon>Bacteria</taxon>
        <taxon>Bacillati</taxon>
        <taxon>Cyanobacteriota</taxon>
        <taxon>Cyanophyceae</taxon>
        <taxon>Leptolyngbyales</taxon>
        <taxon>Trichocoleusaceae</taxon>
        <taxon>Trichocoleus</taxon>
    </lineage>
</organism>
<dbReference type="InterPro" id="IPR002575">
    <property type="entry name" value="Aminoglycoside_PTrfase"/>
</dbReference>
<dbReference type="EMBL" id="JAMPKM010000032">
    <property type="protein sequence ID" value="MEP0820523.1"/>
    <property type="molecule type" value="Genomic_DNA"/>
</dbReference>
<evidence type="ECO:0000313" key="4">
    <source>
        <dbReference type="Proteomes" id="UP001464891"/>
    </source>
</evidence>
<dbReference type="Gene3D" id="3.30.200.20">
    <property type="entry name" value="Phosphorylase Kinase, domain 1"/>
    <property type="match status" value="1"/>
</dbReference>
<evidence type="ECO:0000313" key="3">
    <source>
        <dbReference type="EMBL" id="MEP0820523.1"/>
    </source>
</evidence>
<comment type="similarity">
    <text evidence="1">Belongs to the pseudomonas-type ThrB family.</text>
</comment>
<dbReference type="InterPro" id="IPR050249">
    <property type="entry name" value="Pseudomonas-type_ThrB"/>
</dbReference>
<dbReference type="Pfam" id="PF01636">
    <property type="entry name" value="APH"/>
    <property type="match status" value="1"/>
</dbReference>
<proteinExistence type="inferred from homology"/>
<feature type="domain" description="Aminoglycoside phosphotransferase" evidence="2">
    <location>
        <begin position="27"/>
        <end position="269"/>
    </location>
</feature>
<dbReference type="RefSeq" id="WP_190443322.1">
    <property type="nucleotide sequence ID" value="NZ_JAMPKM010000032.1"/>
</dbReference>
<dbReference type="InterPro" id="IPR011009">
    <property type="entry name" value="Kinase-like_dom_sf"/>
</dbReference>
<accession>A0ABV0JGU0</accession>
<keyword evidence="4" id="KW-1185">Reference proteome</keyword>
<name>A0ABV0JGU0_9CYAN</name>
<protein>
    <submittedName>
        <fullName evidence="3">Phosphotransferase</fullName>
    </submittedName>
</protein>
<dbReference type="Gene3D" id="3.90.1200.10">
    <property type="match status" value="1"/>
</dbReference>
<dbReference type="PANTHER" id="PTHR21064">
    <property type="entry name" value="AMINOGLYCOSIDE PHOSPHOTRANSFERASE DOMAIN-CONTAINING PROTEIN-RELATED"/>
    <property type="match status" value="1"/>
</dbReference>